<feature type="compositionally biased region" description="Low complexity" evidence="1">
    <location>
        <begin position="172"/>
        <end position="182"/>
    </location>
</feature>
<evidence type="ECO:0000313" key="3">
    <source>
        <dbReference type="EMBL" id="WOL04169.1"/>
    </source>
</evidence>
<dbReference type="SMART" id="SM00666">
    <property type="entry name" value="PB1"/>
    <property type="match status" value="1"/>
</dbReference>
<feature type="compositionally biased region" description="Polar residues" evidence="1">
    <location>
        <begin position="137"/>
        <end position="152"/>
    </location>
</feature>
<dbReference type="InterPro" id="IPR053198">
    <property type="entry name" value="Gynoecium_Dev_Regulator"/>
</dbReference>
<dbReference type="AlphaFoldDB" id="A0AAQ3QB14"/>
<accession>A0AAQ3QB14</accession>
<feature type="region of interest" description="Disordered" evidence="1">
    <location>
        <begin position="137"/>
        <end position="191"/>
    </location>
</feature>
<evidence type="ECO:0000313" key="4">
    <source>
        <dbReference type="Proteomes" id="UP001327560"/>
    </source>
</evidence>
<dbReference type="EMBL" id="CP136893">
    <property type="protein sequence ID" value="WOL04169.1"/>
    <property type="molecule type" value="Genomic_DNA"/>
</dbReference>
<dbReference type="InterPro" id="IPR000270">
    <property type="entry name" value="PB1_dom"/>
</dbReference>
<gene>
    <name evidence="3" type="ORF">Cni_G12890</name>
</gene>
<evidence type="ECO:0000256" key="1">
    <source>
        <dbReference type="SAM" id="MobiDB-lite"/>
    </source>
</evidence>
<dbReference type="Gene3D" id="3.10.20.90">
    <property type="entry name" value="Phosphatidylinositol 3-kinase Catalytic Subunit, Chain A, domain 1"/>
    <property type="match status" value="1"/>
</dbReference>
<protein>
    <recommendedName>
        <fullName evidence="2">PB1 domain-containing protein</fullName>
    </recommendedName>
</protein>
<dbReference type="PANTHER" id="PTHR31066">
    <property type="entry name" value="OS05G0427100 PROTEIN-RELATED"/>
    <property type="match status" value="1"/>
</dbReference>
<dbReference type="CDD" id="cd06410">
    <property type="entry name" value="PB1_UP2"/>
    <property type="match status" value="1"/>
</dbReference>
<dbReference type="Proteomes" id="UP001327560">
    <property type="component" value="Chromosome 4"/>
</dbReference>
<reference evidence="3 4" key="1">
    <citation type="submission" date="2023-10" db="EMBL/GenBank/DDBJ databases">
        <title>Chromosome-scale genome assembly provides insights into flower coloration mechanisms of Canna indica.</title>
        <authorList>
            <person name="Li C."/>
        </authorList>
    </citation>
    <scope>NUCLEOTIDE SEQUENCE [LARGE SCALE GENOMIC DNA]</scope>
    <source>
        <tissue evidence="3">Flower</tissue>
    </source>
</reference>
<evidence type="ECO:0000259" key="2">
    <source>
        <dbReference type="SMART" id="SM00666"/>
    </source>
</evidence>
<sequence length="227" mass="24698">MMRGSSSSSSPYTSSGPLQHAAATSDSLKFLCSYGGKILPRYPDGKLRYVGGHTRVLSVRRSIAFAELQVKLMELCGWGAVSIRCQLPADDMDALVSVTSDEDLVNVVNEYDVAAGRDRLLRPPKIRAFLLPKPSDATMSKSATAKGKNTPSGRAPVPAERCVRQSARPRRWSWSSSGRGRSLPPPGTCASTTTSVRMAMELRGRVITRCTMEITGSINYGSCFNYW</sequence>
<dbReference type="PANTHER" id="PTHR31066:SF10">
    <property type="entry name" value="OCTICOSAPEPTIDE_PHOX_BEM1P FAMILY PROTEIN"/>
    <property type="match status" value="1"/>
</dbReference>
<dbReference type="SUPFAM" id="SSF54277">
    <property type="entry name" value="CAD &amp; PB1 domains"/>
    <property type="match status" value="1"/>
</dbReference>
<organism evidence="3 4">
    <name type="scientific">Canna indica</name>
    <name type="common">Indian-shot</name>
    <dbReference type="NCBI Taxonomy" id="4628"/>
    <lineage>
        <taxon>Eukaryota</taxon>
        <taxon>Viridiplantae</taxon>
        <taxon>Streptophyta</taxon>
        <taxon>Embryophyta</taxon>
        <taxon>Tracheophyta</taxon>
        <taxon>Spermatophyta</taxon>
        <taxon>Magnoliopsida</taxon>
        <taxon>Liliopsida</taxon>
        <taxon>Zingiberales</taxon>
        <taxon>Cannaceae</taxon>
        <taxon>Canna</taxon>
    </lineage>
</organism>
<feature type="domain" description="PB1" evidence="2">
    <location>
        <begin position="42"/>
        <end position="133"/>
    </location>
</feature>
<keyword evidence="4" id="KW-1185">Reference proteome</keyword>
<dbReference type="Pfam" id="PF00564">
    <property type="entry name" value="PB1"/>
    <property type="match status" value="1"/>
</dbReference>
<name>A0AAQ3QB14_9LILI</name>
<proteinExistence type="predicted"/>